<dbReference type="GO" id="GO:0005549">
    <property type="term" value="F:odorant binding"/>
    <property type="evidence" value="ECO:0007669"/>
    <property type="project" value="InterPro"/>
</dbReference>
<evidence type="ECO:0000256" key="1">
    <source>
        <dbReference type="ARBA" id="ARBA00004651"/>
    </source>
</evidence>
<keyword evidence="2" id="KW-1003">Cell membrane</keyword>
<dbReference type="PANTHER" id="PTHR21137">
    <property type="entry name" value="ODORANT RECEPTOR"/>
    <property type="match status" value="1"/>
</dbReference>
<feature type="transmembrane region" description="Helical" evidence="10">
    <location>
        <begin position="121"/>
        <end position="144"/>
    </location>
</feature>
<dbReference type="InterPro" id="IPR004117">
    <property type="entry name" value="7tm6_olfct_rcpt"/>
</dbReference>
<organism evidence="11 13">
    <name type="scientific">Ooceraea biroi</name>
    <name type="common">Clonal raider ant</name>
    <name type="synonym">Cerapachys biroi</name>
    <dbReference type="NCBI Taxonomy" id="2015173"/>
    <lineage>
        <taxon>Eukaryota</taxon>
        <taxon>Metazoa</taxon>
        <taxon>Ecdysozoa</taxon>
        <taxon>Arthropoda</taxon>
        <taxon>Hexapoda</taxon>
        <taxon>Insecta</taxon>
        <taxon>Pterygota</taxon>
        <taxon>Neoptera</taxon>
        <taxon>Endopterygota</taxon>
        <taxon>Hymenoptera</taxon>
        <taxon>Apocrita</taxon>
        <taxon>Aculeata</taxon>
        <taxon>Formicoidea</taxon>
        <taxon>Formicidae</taxon>
        <taxon>Dorylinae</taxon>
        <taxon>Ooceraea</taxon>
    </lineage>
</organism>
<feature type="transmembrane region" description="Helical" evidence="10">
    <location>
        <begin position="185"/>
        <end position="206"/>
    </location>
</feature>
<dbReference type="EMBL" id="QOIP01000010">
    <property type="protein sequence ID" value="RLU17319.1"/>
    <property type="molecule type" value="Genomic_DNA"/>
</dbReference>
<feature type="transmembrane region" description="Helical" evidence="10">
    <location>
        <begin position="299"/>
        <end position="319"/>
    </location>
</feature>
<feature type="transmembrane region" description="Helical" evidence="10">
    <location>
        <begin position="264"/>
        <end position="287"/>
    </location>
</feature>
<keyword evidence="13" id="KW-1185">Reference proteome</keyword>
<keyword evidence="9 10" id="KW-0807">Transducer</keyword>
<proteinExistence type="inferred from homology"/>
<comment type="similarity">
    <text evidence="10">Belongs to the insect chemoreceptor superfamily. Heteromeric odorant receptor channel (TC 1.A.69) family.</text>
</comment>
<feature type="transmembrane region" description="Helical" evidence="10">
    <location>
        <begin position="361"/>
        <end position="387"/>
    </location>
</feature>
<evidence type="ECO:0000313" key="12">
    <source>
        <dbReference type="EMBL" id="RLU17319.1"/>
    </source>
</evidence>
<evidence type="ECO:0000256" key="6">
    <source>
        <dbReference type="ARBA" id="ARBA00022989"/>
    </source>
</evidence>
<dbReference type="EMBL" id="KK107561">
    <property type="protein sequence ID" value="EZA48938.1"/>
    <property type="molecule type" value="Genomic_DNA"/>
</dbReference>
<evidence type="ECO:0000256" key="10">
    <source>
        <dbReference type="RuleBase" id="RU351113"/>
    </source>
</evidence>
<dbReference type="GO" id="GO:0005886">
    <property type="term" value="C:plasma membrane"/>
    <property type="evidence" value="ECO:0007669"/>
    <property type="project" value="UniProtKB-SubCell"/>
</dbReference>
<sequence length="395" mass="45352">MYGIEEYYYKVNRVFMKTLGLWPYQQPYIAQLQKVLFSSILFSFILVQCLACFTMKFSTDLFLKILSFLFPTLFATTKYCVFVIRADSVKLLLEEIRNDLTLLKNEVEIDIIKKYADNMRFITMVSIVSSYAGTVCYVMSQYLLPLLLNVLLPLNASRSLELIGITEYFVNREKFFWALLFHEVVTVYVGVTAVCSTGGTTIMYFLHSCALFKVASYRIENAIDKKILAIPDPTRKYLLQQKIVHAILIHRRAIKYIELWSSNFMVPFTILILIGVSSLSFNLFHLLQLVIVLDDPSEMYFAFLLITLHVGYMFALNYGGQEIQNHGVQLFEAIYNGLWYAAPLHTQKLLLFLMQKAAVKVTLVCGSIFVASLEGFVTLVSSAVSYFTVMYSTRQ</sequence>
<evidence type="ECO:0000256" key="8">
    <source>
        <dbReference type="ARBA" id="ARBA00023170"/>
    </source>
</evidence>
<feature type="transmembrane region" description="Helical" evidence="10">
    <location>
        <begin position="35"/>
        <end position="56"/>
    </location>
</feature>
<keyword evidence="6 10" id="KW-1133">Transmembrane helix</keyword>
<feature type="transmembrane region" description="Helical" evidence="10">
    <location>
        <begin position="62"/>
        <end position="84"/>
    </location>
</feature>
<evidence type="ECO:0000256" key="3">
    <source>
        <dbReference type="ARBA" id="ARBA00022606"/>
    </source>
</evidence>
<keyword evidence="8 10" id="KW-0675">Receptor</keyword>
<dbReference type="PANTHER" id="PTHR21137:SF35">
    <property type="entry name" value="ODORANT RECEPTOR 19A-RELATED"/>
    <property type="match status" value="1"/>
</dbReference>
<accession>A0A026VYR2</accession>
<evidence type="ECO:0000256" key="2">
    <source>
        <dbReference type="ARBA" id="ARBA00022475"/>
    </source>
</evidence>
<dbReference type="GO" id="GO:0007165">
    <property type="term" value="P:signal transduction"/>
    <property type="evidence" value="ECO:0007669"/>
    <property type="project" value="UniProtKB-KW"/>
</dbReference>
<dbReference type="Pfam" id="PF02949">
    <property type="entry name" value="7tm_6"/>
    <property type="match status" value="1"/>
</dbReference>
<name>A0A026VYR2_OOCBI</name>
<reference evidence="11 13" key="1">
    <citation type="journal article" date="2014" name="Curr. Biol.">
        <title>The genome of the clonal raider ant Cerapachys biroi.</title>
        <authorList>
            <person name="Oxley P.R."/>
            <person name="Ji L."/>
            <person name="Fetter-Pruneda I."/>
            <person name="McKenzie S.K."/>
            <person name="Li C."/>
            <person name="Hu H."/>
            <person name="Zhang G."/>
            <person name="Kronauer D.J."/>
        </authorList>
    </citation>
    <scope>NUCLEOTIDE SEQUENCE [LARGE SCALE GENOMIC DNA]</scope>
</reference>
<dbReference type="GO" id="GO:0004984">
    <property type="term" value="F:olfactory receptor activity"/>
    <property type="evidence" value="ECO:0007669"/>
    <property type="project" value="InterPro"/>
</dbReference>
<evidence type="ECO:0000313" key="11">
    <source>
        <dbReference type="EMBL" id="EZA48938.1"/>
    </source>
</evidence>
<reference evidence="12" key="3">
    <citation type="submission" date="2018-07" db="EMBL/GenBank/DDBJ databases">
        <authorList>
            <person name="Mckenzie S.K."/>
            <person name="Kronauer D.J.C."/>
        </authorList>
    </citation>
    <scope>NUCLEOTIDE SEQUENCE</scope>
    <source>
        <strain evidence="12">Clonal line C1</strain>
    </source>
</reference>
<dbReference type="AlphaFoldDB" id="A0A026VYR2"/>
<dbReference type="OrthoDB" id="7597826at2759"/>
<keyword evidence="3 10" id="KW-0716">Sensory transduction</keyword>
<gene>
    <name evidence="12" type="ORF">DMN91_009552</name>
    <name evidence="11" type="ORF">X777_12901</name>
</gene>
<evidence type="ECO:0000256" key="7">
    <source>
        <dbReference type="ARBA" id="ARBA00023136"/>
    </source>
</evidence>
<comment type="subcellular location">
    <subcellularLocation>
        <location evidence="1 10">Cell membrane</location>
        <topology evidence="1 10">Multi-pass membrane protein</topology>
    </subcellularLocation>
</comment>
<keyword evidence="4 10" id="KW-0812">Transmembrane</keyword>
<evidence type="ECO:0000313" key="13">
    <source>
        <dbReference type="Proteomes" id="UP000053097"/>
    </source>
</evidence>
<keyword evidence="5 10" id="KW-0552">Olfaction</keyword>
<dbReference type="Proteomes" id="UP000279307">
    <property type="component" value="Chromosome 10"/>
</dbReference>
<reference evidence="12" key="2">
    <citation type="journal article" date="2018" name="Genome Res.">
        <title>The genomic architecture and molecular evolution of ant odorant receptors.</title>
        <authorList>
            <person name="McKenzie S.K."/>
            <person name="Kronauer D.J.C."/>
        </authorList>
    </citation>
    <scope>NUCLEOTIDE SEQUENCE [LARGE SCALE GENOMIC DNA]</scope>
    <source>
        <strain evidence="12">Clonal line C1</strain>
    </source>
</reference>
<evidence type="ECO:0000256" key="5">
    <source>
        <dbReference type="ARBA" id="ARBA00022725"/>
    </source>
</evidence>
<evidence type="ECO:0000256" key="9">
    <source>
        <dbReference type="ARBA" id="ARBA00023224"/>
    </source>
</evidence>
<keyword evidence="7 10" id="KW-0472">Membrane</keyword>
<dbReference type="Proteomes" id="UP000053097">
    <property type="component" value="Unassembled WGS sequence"/>
</dbReference>
<protein>
    <recommendedName>
        <fullName evidence="10">Odorant receptor</fullName>
    </recommendedName>
</protein>
<evidence type="ECO:0000256" key="4">
    <source>
        <dbReference type="ARBA" id="ARBA00022692"/>
    </source>
</evidence>